<dbReference type="InterPro" id="IPR000182">
    <property type="entry name" value="GNAT_dom"/>
</dbReference>
<evidence type="ECO:0000256" key="2">
    <source>
        <dbReference type="ARBA" id="ARBA00023315"/>
    </source>
</evidence>
<protein>
    <submittedName>
        <fullName evidence="4">Acetyltransferase (GNAT) domain-containing protein</fullName>
    </submittedName>
</protein>
<dbReference type="AlphaFoldDB" id="A0A1K2HF83"/>
<dbReference type="InterPro" id="IPR050832">
    <property type="entry name" value="Bact_Acetyltransf"/>
</dbReference>
<keyword evidence="5" id="KW-1185">Reference proteome</keyword>
<dbReference type="InterPro" id="IPR016181">
    <property type="entry name" value="Acyl_CoA_acyltransferase"/>
</dbReference>
<gene>
    <name evidence="4" type="ORF">SAMN02745887_01581</name>
</gene>
<feature type="domain" description="N-acetyltransferase" evidence="3">
    <location>
        <begin position="3"/>
        <end position="149"/>
    </location>
</feature>
<evidence type="ECO:0000313" key="4">
    <source>
        <dbReference type="EMBL" id="SFZ75399.1"/>
    </source>
</evidence>
<name>A0A1K2HF83_9NEIS</name>
<sequence length="149" mass="16143">MPPLVRRAEARDLAGVLALYRELRPQDPELAPEAAEAAFQQLLAREDVHLLVCVLDGQLVATCMLALIPNLASGARPLALIEHVVTLSAQRGRGYARLVLQAALELAWSQHCCKVMLLSGVQRTEAHRLYAALGFVGDTERGFVAKPPG</sequence>
<accession>A0A1K2HF83</accession>
<dbReference type="GO" id="GO:0016747">
    <property type="term" value="F:acyltransferase activity, transferring groups other than amino-acyl groups"/>
    <property type="evidence" value="ECO:0007669"/>
    <property type="project" value="InterPro"/>
</dbReference>
<dbReference type="EMBL" id="FPKR01000005">
    <property type="protein sequence ID" value="SFZ75399.1"/>
    <property type="molecule type" value="Genomic_DNA"/>
</dbReference>
<dbReference type="PANTHER" id="PTHR43877:SF1">
    <property type="entry name" value="ACETYLTRANSFERASE"/>
    <property type="match status" value="1"/>
</dbReference>
<evidence type="ECO:0000256" key="1">
    <source>
        <dbReference type="ARBA" id="ARBA00022679"/>
    </source>
</evidence>
<dbReference type="Gene3D" id="3.40.630.30">
    <property type="match status" value="1"/>
</dbReference>
<dbReference type="STRING" id="1121279.SAMN02745887_01581"/>
<dbReference type="Pfam" id="PF00583">
    <property type="entry name" value="Acetyltransf_1"/>
    <property type="match status" value="1"/>
</dbReference>
<dbReference type="OrthoDB" id="9789603at2"/>
<keyword evidence="2" id="KW-0012">Acyltransferase</keyword>
<reference evidence="4 5" key="1">
    <citation type="submission" date="2016-11" db="EMBL/GenBank/DDBJ databases">
        <authorList>
            <person name="Jaros S."/>
            <person name="Januszkiewicz K."/>
            <person name="Wedrychowicz H."/>
        </authorList>
    </citation>
    <scope>NUCLEOTIDE SEQUENCE [LARGE SCALE GENOMIC DNA]</scope>
    <source>
        <strain evidence="4 5">DSM 18899</strain>
    </source>
</reference>
<dbReference type="PROSITE" id="PS51186">
    <property type="entry name" value="GNAT"/>
    <property type="match status" value="1"/>
</dbReference>
<evidence type="ECO:0000313" key="5">
    <source>
        <dbReference type="Proteomes" id="UP000186513"/>
    </source>
</evidence>
<dbReference type="PANTHER" id="PTHR43877">
    <property type="entry name" value="AMINOALKYLPHOSPHONATE N-ACETYLTRANSFERASE-RELATED-RELATED"/>
    <property type="match status" value="1"/>
</dbReference>
<dbReference type="CDD" id="cd04301">
    <property type="entry name" value="NAT_SF"/>
    <property type="match status" value="1"/>
</dbReference>
<proteinExistence type="predicted"/>
<dbReference type="Proteomes" id="UP000186513">
    <property type="component" value="Unassembled WGS sequence"/>
</dbReference>
<dbReference type="RefSeq" id="WP_072428095.1">
    <property type="nucleotide sequence ID" value="NZ_FPKR01000005.1"/>
</dbReference>
<dbReference type="SUPFAM" id="SSF55729">
    <property type="entry name" value="Acyl-CoA N-acyltransferases (Nat)"/>
    <property type="match status" value="1"/>
</dbReference>
<evidence type="ECO:0000259" key="3">
    <source>
        <dbReference type="PROSITE" id="PS51186"/>
    </source>
</evidence>
<organism evidence="4 5">
    <name type="scientific">Chitinimonas taiwanensis DSM 18899</name>
    <dbReference type="NCBI Taxonomy" id="1121279"/>
    <lineage>
        <taxon>Bacteria</taxon>
        <taxon>Pseudomonadati</taxon>
        <taxon>Pseudomonadota</taxon>
        <taxon>Betaproteobacteria</taxon>
        <taxon>Neisseriales</taxon>
        <taxon>Chitinibacteraceae</taxon>
        <taxon>Chitinimonas</taxon>
    </lineage>
</organism>
<keyword evidence="1 4" id="KW-0808">Transferase</keyword>